<evidence type="ECO:0000313" key="6">
    <source>
        <dbReference type="EMBL" id="KAF6311798.1"/>
    </source>
</evidence>
<dbReference type="Proteomes" id="UP000558488">
    <property type="component" value="Unassembled WGS sequence"/>
</dbReference>
<keyword evidence="2" id="KW-0963">Cytoplasm</keyword>
<dbReference type="GO" id="GO:0032051">
    <property type="term" value="F:clathrin light chain binding"/>
    <property type="evidence" value="ECO:0007669"/>
    <property type="project" value="TreeGrafter"/>
</dbReference>
<feature type="coiled-coil region" evidence="3">
    <location>
        <begin position="236"/>
        <end position="272"/>
    </location>
</feature>
<feature type="domain" description="I/LWEQ" evidence="5">
    <location>
        <begin position="36"/>
        <end position="277"/>
    </location>
</feature>
<evidence type="ECO:0000259" key="5">
    <source>
        <dbReference type="PROSITE" id="PS50945"/>
    </source>
</evidence>
<dbReference type="Gene3D" id="1.20.1410.10">
    <property type="entry name" value="I/LWEQ domain"/>
    <property type="match status" value="1"/>
</dbReference>
<dbReference type="InterPro" id="IPR035964">
    <property type="entry name" value="I/LWEQ_dom_sf"/>
</dbReference>
<comment type="caution">
    <text evidence="6">The sequence shown here is derived from an EMBL/GenBank/DDBJ whole genome shotgun (WGS) entry which is preliminary data.</text>
</comment>
<dbReference type="AlphaFoldDB" id="A0A7J7UG24"/>
<dbReference type="FunFam" id="1.20.1410.10:FF:000002">
    <property type="entry name" value="Huntingtin interacting protein 1"/>
    <property type="match status" value="1"/>
</dbReference>
<gene>
    <name evidence="6" type="ORF">mPipKuh1_006204</name>
</gene>
<evidence type="ECO:0000313" key="7">
    <source>
        <dbReference type="Proteomes" id="UP000558488"/>
    </source>
</evidence>
<dbReference type="GO" id="GO:0030864">
    <property type="term" value="C:cortical actin cytoskeleton"/>
    <property type="evidence" value="ECO:0007669"/>
    <property type="project" value="TreeGrafter"/>
</dbReference>
<protein>
    <submittedName>
        <fullName evidence="6">Huntingtin interacting protein 1 related</fullName>
    </submittedName>
</protein>
<keyword evidence="7" id="KW-1185">Reference proteome</keyword>
<dbReference type="GO" id="GO:0051015">
    <property type="term" value="F:actin filament binding"/>
    <property type="evidence" value="ECO:0007669"/>
    <property type="project" value="TreeGrafter"/>
</dbReference>
<dbReference type="EMBL" id="JACAGB010000020">
    <property type="protein sequence ID" value="KAF6311798.1"/>
    <property type="molecule type" value="Genomic_DNA"/>
</dbReference>
<dbReference type="SMART" id="SM00307">
    <property type="entry name" value="ILWEQ"/>
    <property type="match status" value="1"/>
</dbReference>
<feature type="region of interest" description="Disordered" evidence="4">
    <location>
        <begin position="280"/>
        <end position="333"/>
    </location>
</feature>
<dbReference type="GO" id="GO:0080025">
    <property type="term" value="F:phosphatidylinositol-3,5-bisphosphate binding"/>
    <property type="evidence" value="ECO:0007669"/>
    <property type="project" value="TreeGrafter"/>
</dbReference>
<dbReference type="PANTHER" id="PTHR10407">
    <property type="entry name" value="HUNTINGTIN INTERACTING PROTEIN 1"/>
    <property type="match status" value="1"/>
</dbReference>
<evidence type="ECO:0000256" key="2">
    <source>
        <dbReference type="ARBA" id="ARBA00022490"/>
    </source>
</evidence>
<organism evidence="6 7">
    <name type="scientific">Pipistrellus kuhlii</name>
    <name type="common">Kuhl's pipistrelle</name>
    <dbReference type="NCBI Taxonomy" id="59472"/>
    <lineage>
        <taxon>Eukaryota</taxon>
        <taxon>Metazoa</taxon>
        <taxon>Chordata</taxon>
        <taxon>Craniata</taxon>
        <taxon>Vertebrata</taxon>
        <taxon>Euteleostomi</taxon>
        <taxon>Mammalia</taxon>
        <taxon>Eutheria</taxon>
        <taxon>Laurasiatheria</taxon>
        <taxon>Chiroptera</taxon>
        <taxon>Yangochiroptera</taxon>
        <taxon>Vespertilionidae</taxon>
        <taxon>Pipistrellus</taxon>
    </lineage>
</organism>
<dbReference type="Pfam" id="PF01608">
    <property type="entry name" value="I_LWEQ"/>
    <property type="match status" value="1"/>
</dbReference>
<evidence type="ECO:0000256" key="3">
    <source>
        <dbReference type="SAM" id="Coils"/>
    </source>
</evidence>
<dbReference type="InterPro" id="IPR002558">
    <property type="entry name" value="ILWEQ_dom"/>
</dbReference>
<dbReference type="GO" id="GO:0048268">
    <property type="term" value="P:clathrin coat assembly"/>
    <property type="evidence" value="ECO:0007669"/>
    <property type="project" value="TreeGrafter"/>
</dbReference>
<dbReference type="PANTHER" id="PTHR10407:SF10">
    <property type="entry name" value="HUNTINGTIN-INTERACTING PROTEIN 1-RELATED PROTEIN"/>
    <property type="match status" value="1"/>
</dbReference>
<name>A0A7J7UG24_PIPKU</name>
<dbReference type="GO" id="GO:0006897">
    <property type="term" value="P:endocytosis"/>
    <property type="evidence" value="ECO:0007669"/>
    <property type="project" value="InterPro"/>
</dbReference>
<dbReference type="InterPro" id="IPR030224">
    <property type="entry name" value="Sla2_fam"/>
</dbReference>
<reference evidence="6 7" key="1">
    <citation type="journal article" date="2020" name="Nature">
        <title>Six reference-quality genomes reveal evolution of bat adaptations.</title>
        <authorList>
            <person name="Jebb D."/>
            <person name="Huang Z."/>
            <person name="Pippel M."/>
            <person name="Hughes G.M."/>
            <person name="Lavrichenko K."/>
            <person name="Devanna P."/>
            <person name="Winkler S."/>
            <person name="Jermiin L.S."/>
            <person name="Skirmuntt E.C."/>
            <person name="Katzourakis A."/>
            <person name="Burkitt-Gray L."/>
            <person name="Ray D.A."/>
            <person name="Sullivan K.A.M."/>
            <person name="Roscito J.G."/>
            <person name="Kirilenko B.M."/>
            <person name="Davalos L.M."/>
            <person name="Corthals A.P."/>
            <person name="Power M.L."/>
            <person name="Jones G."/>
            <person name="Ransome R.D."/>
            <person name="Dechmann D.K.N."/>
            <person name="Locatelli A.G."/>
            <person name="Puechmaille S.J."/>
            <person name="Fedrigo O."/>
            <person name="Jarvis E.D."/>
            <person name="Hiller M."/>
            <person name="Vernes S.C."/>
            <person name="Myers E.W."/>
            <person name="Teeling E.C."/>
        </authorList>
    </citation>
    <scope>NUCLEOTIDE SEQUENCE [LARGE SCALE GENOMIC DNA]</scope>
    <source>
        <strain evidence="6">MPipKuh1</strain>
        <tissue evidence="6">Flight muscle</tissue>
    </source>
</reference>
<sequence length="333" mass="36440">MGQLQDRQAVQQAQPDCVRGPLQGILQLGQELKPKSLDVRQEELGALVDKEMAATSSAIEEAVRRIEDMMNQARHASSGVKLEVNERILNSCTDLMKAIRLLVTTSTSLQKEIVESGRGAATQQEFYAKNSRWTEGLISASKAVGWGATQLVESADKVVLHTGKYEELIVCSHEIAASTAQLVAASKVKANKDSRHLSRLQECSRTVNVMAANVVASTKSGQEQIEDRDTMDFSGMSLIKLKKQEMETQVRVLELEKTLEAERVRLGELRKQHYALAVGVGTPGEEEPGQPSPAPHSGSSRKPPLAQKPSVVPRQDHQLDKKDGVCPTQLMNS</sequence>
<evidence type="ECO:0000256" key="4">
    <source>
        <dbReference type="SAM" id="MobiDB-lite"/>
    </source>
</evidence>
<accession>A0A7J7UG24</accession>
<dbReference type="GO" id="GO:0043325">
    <property type="term" value="F:phosphatidylinositol-3,4-bisphosphate binding"/>
    <property type="evidence" value="ECO:0007669"/>
    <property type="project" value="TreeGrafter"/>
</dbReference>
<dbReference type="SUPFAM" id="SSF109885">
    <property type="entry name" value="I/LWEQ domain"/>
    <property type="match status" value="1"/>
</dbReference>
<dbReference type="GO" id="GO:0035615">
    <property type="term" value="F:clathrin adaptor activity"/>
    <property type="evidence" value="ECO:0007669"/>
    <property type="project" value="TreeGrafter"/>
</dbReference>
<dbReference type="PROSITE" id="PS50945">
    <property type="entry name" value="I_LWEQ"/>
    <property type="match status" value="1"/>
</dbReference>
<feature type="compositionally biased region" description="Basic and acidic residues" evidence="4">
    <location>
        <begin position="314"/>
        <end position="324"/>
    </location>
</feature>
<dbReference type="GO" id="GO:0007015">
    <property type="term" value="P:actin filament organization"/>
    <property type="evidence" value="ECO:0007669"/>
    <property type="project" value="TreeGrafter"/>
</dbReference>
<proteinExistence type="predicted"/>
<dbReference type="GO" id="GO:0030136">
    <property type="term" value="C:clathrin-coated vesicle"/>
    <property type="evidence" value="ECO:0007669"/>
    <property type="project" value="TreeGrafter"/>
</dbReference>
<comment type="subcellular location">
    <subcellularLocation>
        <location evidence="1">Cytoplasm</location>
    </subcellularLocation>
</comment>
<keyword evidence="3" id="KW-0175">Coiled coil</keyword>
<evidence type="ECO:0000256" key="1">
    <source>
        <dbReference type="ARBA" id="ARBA00004496"/>
    </source>
</evidence>